<dbReference type="PRINTS" id="PR00004">
    <property type="entry name" value="ANAPHYLATOXN"/>
</dbReference>
<evidence type="ECO:0000256" key="6">
    <source>
        <dbReference type="ARBA" id="ARBA00023198"/>
    </source>
</evidence>
<dbReference type="GO" id="GO:0006958">
    <property type="term" value="P:complement activation, classical pathway"/>
    <property type="evidence" value="ECO:0007669"/>
    <property type="project" value="UniProtKB-KW"/>
</dbReference>
<dbReference type="Gene3D" id="1.20.91.20">
    <property type="entry name" value="Anaphylotoxins (complement system)"/>
    <property type="match status" value="1"/>
</dbReference>
<feature type="compositionally biased region" description="Acidic residues" evidence="7">
    <location>
        <begin position="1"/>
        <end position="10"/>
    </location>
</feature>
<dbReference type="Proteomes" id="UP000335636">
    <property type="component" value="Unassembled WGS sequence"/>
</dbReference>
<dbReference type="EMBL" id="WJEC01007913">
    <property type="protein sequence ID" value="KAF7465492.1"/>
    <property type="molecule type" value="Genomic_DNA"/>
</dbReference>
<dbReference type="SUPFAM" id="SSF47686">
    <property type="entry name" value="Anaphylotoxins (complement system)"/>
    <property type="match status" value="1"/>
</dbReference>
<dbReference type="InterPro" id="IPR013783">
    <property type="entry name" value="Ig-like_fold"/>
</dbReference>
<dbReference type="Pfam" id="PF00207">
    <property type="entry name" value="A2M"/>
    <property type="match status" value="1"/>
</dbReference>
<dbReference type="PANTHER" id="PTHR11412">
    <property type="entry name" value="MACROGLOBULIN / COMPLEMENT"/>
    <property type="match status" value="1"/>
</dbReference>
<dbReference type="GO" id="GO:0005615">
    <property type="term" value="C:extracellular space"/>
    <property type="evidence" value="ECO:0007669"/>
    <property type="project" value="UniProtKB-ARBA"/>
</dbReference>
<evidence type="ECO:0000259" key="8">
    <source>
        <dbReference type="PROSITE" id="PS01178"/>
    </source>
</evidence>
<evidence type="ECO:0000256" key="5">
    <source>
        <dbReference type="ARBA" id="ARBA00023157"/>
    </source>
</evidence>
<dbReference type="PROSITE" id="PS01177">
    <property type="entry name" value="ANAPHYLATOXIN_1"/>
    <property type="match status" value="1"/>
</dbReference>
<keyword evidence="3" id="KW-0391">Immunity</keyword>
<evidence type="ECO:0000256" key="1">
    <source>
        <dbReference type="ARBA" id="ARBA00004613"/>
    </source>
</evidence>
<keyword evidence="5" id="KW-1015">Disulfide bond</keyword>
<dbReference type="GO" id="GO:0045087">
    <property type="term" value="P:innate immune response"/>
    <property type="evidence" value="ECO:0007669"/>
    <property type="project" value="UniProtKB-KW"/>
</dbReference>
<name>A0A5E4ABU6_MARMO</name>
<feature type="region of interest" description="Disordered" evidence="7">
    <location>
        <begin position="102"/>
        <end position="136"/>
    </location>
</feature>
<evidence type="ECO:0000256" key="2">
    <source>
        <dbReference type="ARBA" id="ARBA00022525"/>
    </source>
</evidence>
<accession>A0A5E4ABU6</accession>
<dbReference type="SMART" id="SM00104">
    <property type="entry name" value="ANATO"/>
    <property type="match status" value="1"/>
</dbReference>
<proteinExistence type="predicted"/>
<evidence type="ECO:0000313" key="11">
    <source>
        <dbReference type="Proteomes" id="UP000335636"/>
    </source>
</evidence>
<evidence type="ECO:0000256" key="4">
    <source>
        <dbReference type="ARBA" id="ARBA00022875"/>
    </source>
</evidence>
<keyword evidence="2" id="KW-0964">Secreted</keyword>
<protein>
    <recommendedName>
        <fullName evidence="8">Anaphylatoxin-like domain-containing protein</fullName>
    </recommendedName>
</protein>
<dbReference type="SMART" id="SM01360">
    <property type="entry name" value="A2M"/>
    <property type="match status" value="1"/>
</dbReference>
<dbReference type="CDD" id="cd00017">
    <property type="entry name" value="ANATO"/>
    <property type="match status" value="1"/>
</dbReference>
<keyword evidence="4" id="KW-0180">Complement pathway</keyword>
<feature type="domain" description="Anaphylatoxin-like" evidence="8">
    <location>
        <begin position="62"/>
        <end position="97"/>
    </location>
</feature>
<reference evidence="10 11" key="1">
    <citation type="submission" date="2019-04" db="EMBL/GenBank/DDBJ databases">
        <authorList>
            <person name="Alioto T."/>
            <person name="Alioto T."/>
        </authorList>
    </citation>
    <scope>NUCLEOTIDE SEQUENCE [LARGE SCALE GENOMIC DNA]</scope>
</reference>
<evidence type="ECO:0000313" key="10">
    <source>
        <dbReference type="EMBL" id="VTJ54121.1"/>
    </source>
</evidence>
<evidence type="ECO:0000256" key="3">
    <source>
        <dbReference type="ARBA" id="ARBA00022588"/>
    </source>
</evidence>
<dbReference type="AlphaFoldDB" id="A0A5E4ABU6"/>
<dbReference type="InterPro" id="IPR018081">
    <property type="entry name" value="Anaphylatoxin_comp_syst"/>
</dbReference>
<dbReference type="Gene3D" id="2.60.40.10">
    <property type="entry name" value="Immunoglobulins"/>
    <property type="match status" value="1"/>
</dbReference>
<dbReference type="GO" id="GO:0006954">
    <property type="term" value="P:inflammatory response"/>
    <property type="evidence" value="ECO:0007669"/>
    <property type="project" value="UniProtKB-KW"/>
</dbReference>
<dbReference type="Proteomes" id="UP000662637">
    <property type="component" value="Unassembled WGS sequence"/>
</dbReference>
<dbReference type="Pfam" id="PF01821">
    <property type="entry name" value="ANATO"/>
    <property type="match status" value="1"/>
</dbReference>
<keyword evidence="11" id="KW-1185">Reference proteome</keyword>
<dbReference type="PANTHER" id="PTHR11412:SF111">
    <property type="entry name" value="VENOM FACTOR"/>
    <property type="match status" value="1"/>
</dbReference>
<comment type="subcellular location">
    <subcellularLocation>
        <location evidence="1">Secreted</location>
    </subcellularLocation>
</comment>
<evidence type="ECO:0000256" key="7">
    <source>
        <dbReference type="SAM" id="MobiDB-lite"/>
    </source>
</evidence>
<keyword evidence="6" id="KW-0395">Inflammatory response</keyword>
<dbReference type="GO" id="GO:0004866">
    <property type="term" value="F:endopeptidase inhibitor activity"/>
    <property type="evidence" value="ECO:0007669"/>
    <property type="project" value="InterPro"/>
</dbReference>
<dbReference type="PROSITE" id="PS01178">
    <property type="entry name" value="ANAPHYLATOXIN_2"/>
    <property type="match status" value="1"/>
</dbReference>
<evidence type="ECO:0000313" key="9">
    <source>
        <dbReference type="EMBL" id="KAF7465492.1"/>
    </source>
</evidence>
<organism evidence="10 11">
    <name type="scientific">Marmota monax</name>
    <name type="common">Woodchuck</name>
    <dbReference type="NCBI Taxonomy" id="9995"/>
    <lineage>
        <taxon>Eukaryota</taxon>
        <taxon>Metazoa</taxon>
        <taxon>Chordata</taxon>
        <taxon>Craniata</taxon>
        <taxon>Vertebrata</taxon>
        <taxon>Euteleostomi</taxon>
        <taxon>Mammalia</taxon>
        <taxon>Eutheria</taxon>
        <taxon>Euarchontoglires</taxon>
        <taxon>Glires</taxon>
        <taxon>Rodentia</taxon>
        <taxon>Sciuromorpha</taxon>
        <taxon>Sciuridae</taxon>
        <taxon>Xerinae</taxon>
        <taxon>Marmotini</taxon>
        <taxon>Marmota</taxon>
    </lineage>
</organism>
<feature type="region of interest" description="Disordered" evidence="7">
    <location>
        <begin position="1"/>
        <end position="48"/>
    </location>
</feature>
<dbReference type="EMBL" id="CABDUW010000035">
    <property type="protein sequence ID" value="VTJ54121.1"/>
    <property type="molecule type" value="Genomic_DNA"/>
</dbReference>
<dbReference type="InterPro" id="IPR001840">
    <property type="entry name" value="Anaphylatoxn_comp_syst_dom"/>
</dbReference>
<reference evidence="9" key="2">
    <citation type="submission" date="2020-08" db="EMBL/GenBank/DDBJ databases">
        <authorList>
            <person name="Shumante A."/>
            <person name="Zimin A.V."/>
            <person name="Puiu D."/>
            <person name="Salzberg S.L."/>
        </authorList>
    </citation>
    <scope>NUCLEOTIDE SEQUENCE</scope>
    <source>
        <strain evidence="9">WC2-LM</strain>
        <tissue evidence="9">Liver</tissue>
    </source>
</reference>
<dbReference type="InterPro" id="IPR050473">
    <property type="entry name" value="A2M/Complement_sys"/>
</dbReference>
<keyword evidence="3" id="KW-0399">Innate immunity</keyword>
<sequence>MRLQGEEEGETWGSADARVLPKRQEVQGSKARGSQLPQSRPHPPLLDLPTVDSFTTELERRCCQAGLRESPVGLSCEKRARHVRHGPACVAAFRQCCQLSDPDSGGPGGAAASRDKGGGHIRMHRVGASPKADEDNDLDDLFEDNTPVHTLFPESLCISEPFEEVVTKTFFVDLKLPLSVIKNEQVQIQAMLYNFRDRPVKVTPELPVSTPSKQAFQGRGREEPQASLATWTMSPYLPILLQVRVEFPYKEPLYSLSKPGAPHHQVVVVPPTASKMVPLYFSLLRVAR</sequence>
<dbReference type="InterPro" id="IPR000020">
    <property type="entry name" value="Anaphylatoxin/fibulin"/>
</dbReference>
<dbReference type="InterPro" id="IPR001599">
    <property type="entry name" value="Macroglobln_a2"/>
</dbReference>
<gene>
    <name evidence="9" type="ORF">GHT09_004037</name>
    <name evidence="10" type="ORF">MONAX_5E029802</name>
</gene>